<dbReference type="InterPro" id="IPR000210">
    <property type="entry name" value="BTB/POZ_dom"/>
</dbReference>
<dbReference type="FunFam" id="1.25.40.420:FF:000012">
    <property type="entry name" value="BTB/POZ and TAZ domain-containing protein 2"/>
    <property type="match status" value="1"/>
</dbReference>
<evidence type="ECO:0000256" key="4">
    <source>
        <dbReference type="ARBA" id="ARBA00022786"/>
    </source>
</evidence>
<feature type="domain" description="TAZ-type" evidence="7">
    <location>
        <begin position="269"/>
        <end position="367"/>
    </location>
</feature>
<keyword evidence="2" id="KW-0479">Metal-binding</keyword>
<dbReference type="Gene3D" id="3.30.710.10">
    <property type="entry name" value="Potassium Channel Kv1.1, Chain A"/>
    <property type="match status" value="1"/>
</dbReference>
<evidence type="ECO:0000313" key="8">
    <source>
        <dbReference type="EMBL" id="ONK72372.1"/>
    </source>
</evidence>
<keyword evidence="3" id="KW-0863">Zinc-finger</keyword>
<dbReference type="FunFam" id="1.20.1020.10:FF:000004">
    <property type="entry name" value="BTB/POZ and TAZ domain-containing protein 2"/>
    <property type="match status" value="1"/>
</dbReference>
<dbReference type="GO" id="GO:0005516">
    <property type="term" value="F:calmodulin binding"/>
    <property type="evidence" value="ECO:0007669"/>
    <property type="project" value="UniProtKB-ARBA"/>
</dbReference>
<evidence type="ECO:0000313" key="9">
    <source>
        <dbReference type="Proteomes" id="UP000243459"/>
    </source>
</evidence>
<dbReference type="Proteomes" id="UP000243459">
    <property type="component" value="Chromosome 4"/>
</dbReference>
<dbReference type="SMART" id="SM00551">
    <property type="entry name" value="ZnF_TAZ"/>
    <property type="match status" value="1"/>
</dbReference>
<proteinExistence type="predicted"/>
<evidence type="ECO:0000259" key="7">
    <source>
        <dbReference type="PROSITE" id="PS50134"/>
    </source>
</evidence>
<comment type="pathway">
    <text evidence="1">Protein modification; protein ubiquitination.</text>
</comment>
<dbReference type="GO" id="GO:0009751">
    <property type="term" value="P:response to salicylic acid"/>
    <property type="evidence" value="ECO:0007669"/>
    <property type="project" value="UniProtKB-ARBA"/>
</dbReference>
<dbReference type="AlphaFoldDB" id="A0A5P1F2H1"/>
<dbReference type="InterPro" id="IPR011333">
    <property type="entry name" value="SKP1/BTB/POZ_sf"/>
</dbReference>
<evidence type="ECO:0000256" key="1">
    <source>
        <dbReference type="ARBA" id="ARBA00004906"/>
    </source>
</evidence>
<feature type="domain" description="BTB" evidence="6">
    <location>
        <begin position="95"/>
        <end position="163"/>
    </location>
</feature>
<dbReference type="Gramene" id="ONK72372">
    <property type="protein sequence ID" value="ONK72372"/>
    <property type="gene ID" value="A4U43_C04F18730"/>
</dbReference>
<dbReference type="PANTHER" id="PTHR46287:SF11">
    <property type="entry name" value="BTB_POZ AND TAZ DOMAIN-CONTAINING PROTEIN 4"/>
    <property type="match status" value="1"/>
</dbReference>
<dbReference type="CDD" id="cd14733">
    <property type="entry name" value="BACK"/>
    <property type="match status" value="1"/>
</dbReference>
<dbReference type="Gene3D" id="1.20.1020.10">
    <property type="entry name" value="TAZ domain"/>
    <property type="match status" value="1"/>
</dbReference>
<dbReference type="PROSITE" id="PS50097">
    <property type="entry name" value="BTB"/>
    <property type="match status" value="1"/>
</dbReference>
<dbReference type="InterPro" id="IPR000197">
    <property type="entry name" value="Znf_TAZ"/>
</dbReference>
<keyword evidence="9" id="KW-1185">Reference proteome</keyword>
<dbReference type="InterPro" id="IPR044513">
    <property type="entry name" value="BT1/2/3/4/5"/>
</dbReference>
<dbReference type="Pfam" id="PF02135">
    <property type="entry name" value="zf-TAZ"/>
    <property type="match status" value="1"/>
</dbReference>
<dbReference type="PANTHER" id="PTHR46287">
    <property type="entry name" value="BTB/POZ AND TAZ DOMAIN-CONTAINING PROTEIN 3-RELATED"/>
    <property type="match status" value="1"/>
</dbReference>
<evidence type="ECO:0000256" key="3">
    <source>
        <dbReference type="ARBA" id="ARBA00022771"/>
    </source>
</evidence>
<gene>
    <name evidence="8" type="ORF">A4U43_C04F18730</name>
</gene>
<evidence type="ECO:0000256" key="2">
    <source>
        <dbReference type="ARBA" id="ARBA00022723"/>
    </source>
</evidence>
<reference evidence="9" key="1">
    <citation type="journal article" date="2017" name="Nat. Commun.">
        <title>The asparagus genome sheds light on the origin and evolution of a young Y chromosome.</title>
        <authorList>
            <person name="Harkess A."/>
            <person name="Zhou J."/>
            <person name="Xu C."/>
            <person name="Bowers J.E."/>
            <person name="Van der Hulst R."/>
            <person name="Ayyampalayam S."/>
            <person name="Mercati F."/>
            <person name="Riccardi P."/>
            <person name="McKain M.R."/>
            <person name="Kakrana A."/>
            <person name="Tang H."/>
            <person name="Ray J."/>
            <person name="Groenendijk J."/>
            <person name="Arikit S."/>
            <person name="Mathioni S.M."/>
            <person name="Nakano M."/>
            <person name="Shan H."/>
            <person name="Telgmann-Rauber A."/>
            <person name="Kanno A."/>
            <person name="Yue Z."/>
            <person name="Chen H."/>
            <person name="Li W."/>
            <person name="Chen Y."/>
            <person name="Xu X."/>
            <person name="Zhang Y."/>
            <person name="Luo S."/>
            <person name="Chen H."/>
            <person name="Gao J."/>
            <person name="Mao Z."/>
            <person name="Pires J.C."/>
            <person name="Luo M."/>
            <person name="Kudrna D."/>
            <person name="Wing R.A."/>
            <person name="Meyers B.C."/>
            <person name="Yi K."/>
            <person name="Kong H."/>
            <person name="Lavrijsen P."/>
            <person name="Sunseri F."/>
            <person name="Falavigna A."/>
            <person name="Ye Y."/>
            <person name="Leebens-Mack J.H."/>
            <person name="Chen G."/>
        </authorList>
    </citation>
    <scope>NUCLEOTIDE SEQUENCE [LARGE SCALE GENOMIC DNA]</scope>
    <source>
        <strain evidence="9">cv. DH0086</strain>
    </source>
</reference>
<accession>A0A5P1F2H1</accession>
<dbReference type="SMART" id="SM00225">
    <property type="entry name" value="BTB"/>
    <property type="match status" value="1"/>
</dbReference>
<evidence type="ECO:0000256" key="5">
    <source>
        <dbReference type="ARBA" id="ARBA00022833"/>
    </source>
</evidence>
<dbReference type="GO" id="GO:0006355">
    <property type="term" value="P:regulation of DNA-templated transcription"/>
    <property type="evidence" value="ECO:0007669"/>
    <property type="project" value="UniProtKB-ARBA"/>
</dbReference>
<evidence type="ECO:0000259" key="6">
    <source>
        <dbReference type="PROSITE" id="PS50097"/>
    </source>
</evidence>
<dbReference type="OMA" id="YCKVPLC"/>
<keyword evidence="4" id="KW-0833">Ubl conjugation pathway</keyword>
<dbReference type="GO" id="GO:0009725">
    <property type="term" value="P:response to hormone"/>
    <property type="evidence" value="ECO:0007669"/>
    <property type="project" value="UniProtKB-ARBA"/>
</dbReference>
<dbReference type="SUPFAM" id="SSF54695">
    <property type="entry name" value="POZ domain"/>
    <property type="match status" value="1"/>
</dbReference>
<dbReference type="EMBL" id="CM007384">
    <property type="protein sequence ID" value="ONK72372.1"/>
    <property type="molecule type" value="Genomic_DNA"/>
</dbReference>
<dbReference type="Pfam" id="PF00651">
    <property type="entry name" value="BTB"/>
    <property type="match status" value="1"/>
</dbReference>
<name>A0A5P1F2H1_ASPOF</name>
<protein>
    <recommendedName>
        <fullName evidence="10">BTB domain-containing protein</fullName>
    </recommendedName>
</protein>
<dbReference type="GO" id="GO:0042542">
    <property type="term" value="P:response to hydrogen peroxide"/>
    <property type="evidence" value="ECO:0007669"/>
    <property type="project" value="UniProtKB-ARBA"/>
</dbReference>
<dbReference type="Gene3D" id="1.25.40.420">
    <property type="match status" value="1"/>
</dbReference>
<dbReference type="PROSITE" id="PS50134">
    <property type="entry name" value="ZF_TAZ"/>
    <property type="match status" value="1"/>
</dbReference>
<dbReference type="InterPro" id="IPR035898">
    <property type="entry name" value="TAZ_dom_sf"/>
</dbReference>
<organism evidence="8 9">
    <name type="scientific">Asparagus officinalis</name>
    <name type="common">Garden asparagus</name>
    <dbReference type="NCBI Taxonomy" id="4686"/>
    <lineage>
        <taxon>Eukaryota</taxon>
        <taxon>Viridiplantae</taxon>
        <taxon>Streptophyta</taxon>
        <taxon>Embryophyta</taxon>
        <taxon>Tracheophyta</taxon>
        <taxon>Spermatophyta</taxon>
        <taxon>Magnoliopsida</taxon>
        <taxon>Liliopsida</taxon>
        <taxon>Asparagales</taxon>
        <taxon>Asparagaceae</taxon>
        <taxon>Asparagoideae</taxon>
        <taxon>Asparagus</taxon>
    </lineage>
</organism>
<evidence type="ECO:0008006" key="10">
    <source>
        <dbReference type="Google" id="ProtNLM"/>
    </source>
</evidence>
<keyword evidence="5" id="KW-0862">Zinc</keyword>
<sequence>MACLYFESPQLFSKHQSYDDSFDQQFEDSISAEFLTEPDASTSYLSNNVNIPKPPPLPTASYRKTNISKRVTSCNCVLYETSHAWDRLFTEGYHADVHVLIDDKGIILAHSNILGISSSVLRSMLERSKVKEGFRCIKIHGVPSEAARAFVRFLYSSCYDPEDMKRFVLHLLVLSHSFAVASLKRACISELERSLLTTDNVVDVLQLARKCDAPRLSLMCIRLIIKDFKTISASEGWKVMKHTNPSLEQELLESLVEADSKLQEKGKRIEERKVYVQLYEAMEALLHISRDGCRTIEPRDKILNDSQRTCNYPACKVLESLLRHFLGCKAQVPGGCQHCKRMRQLLELHSRMCAEPDLCKVPLCRHFKDKMHPNKKEEAMWNTLVRKVMATKGTISSISAWRPLIA</sequence>
<dbReference type="SUPFAM" id="SSF57933">
    <property type="entry name" value="TAZ domain"/>
    <property type="match status" value="1"/>
</dbReference>
<dbReference type="GO" id="GO:0008270">
    <property type="term" value="F:zinc ion binding"/>
    <property type="evidence" value="ECO:0007669"/>
    <property type="project" value="UniProtKB-KW"/>
</dbReference>